<evidence type="ECO:0000256" key="8">
    <source>
        <dbReference type="ARBA" id="ARBA00022490"/>
    </source>
</evidence>
<proteinExistence type="inferred from homology"/>
<dbReference type="NCBIfam" id="NF010478">
    <property type="entry name" value="PRK13903.1"/>
    <property type="match status" value="1"/>
</dbReference>
<accession>A0A4V2PEG5</accession>
<keyword evidence="9 20" id="KW-0132">Cell division</keyword>
<comment type="cofactor">
    <cofactor evidence="1 20">
        <name>FAD</name>
        <dbReference type="ChEBI" id="CHEBI:57692"/>
    </cofactor>
</comment>
<dbReference type="InterPro" id="IPR016167">
    <property type="entry name" value="FAD-bd_PCMH_sub1"/>
</dbReference>
<keyword evidence="14 20" id="KW-0573">Peptidoglycan synthesis</keyword>
<evidence type="ECO:0000256" key="7">
    <source>
        <dbReference type="ARBA" id="ARBA00015188"/>
    </source>
</evidence>
<keyword evidence="23" id="KW-1185">Reference proteome</keyword>
<dbReference type="Proteomes" id="UP000294546">
    <property type="component" value="Unassembled WGS sequence"/>
</dbReference>
<dbReference type="HAMAP" id="MF_00037">
    <property type="entry name" value="MurB"/>
    <property type="match status" value="1"/>
</dbReference>
<feature type="active site" evidence="20">
    <location>
        <position position="166"/>
    </location>
</feature>
<evidence type="ECO:0000256" key="18">
    <source>
        <dbReference type="ARBA" id="ARBA00031026"/>
    </source>
</evidence>
<evidence type="ECO:0000313" key="22">
    <source>
        <dbReference type="EMBL" id="TCK08916.1"/>
    </source>
</evidence>
<dbReference type="InterPro" id="IPR016166">
    <property type="entry name" value="FAD-bd_PCMH"/>
</dbReference>
<keyword evidence="15 20" id="KW-0560">Oxidoreductase</keyword>
<evidence type="ECO:0000256" key="4">
    <source>
        <dbReference type="ARBA" id="ARBA00004752"/>
    </source>
</evidence>
<name>A0A4V2PEG5_9GAMM</name>
<dbReference type="RefSeq" id="WP_243642277.1">
    <property type="nucleotide sequence ID" value="NZ_SMFU01000007.1"/>
</dbReference>
<protein>
    <recommendedName>
        <fullName evidence="7 20">UDP-N-acetylenolpyruvoylglucosamine reductase</fullName>
        <ecNumber evidence="6 20">1.3.1.98</ecNumber>
    </recommendedName>
    <alternativeName>
        <fullName evidence="18 20">UDP-N-acetylmuramate dehydrogenase</fullName>
    </alternativeName>
</protein>
<dbReference type="GO" id="GO:0008360">
    <property type="term" value="P:regulation of cell shape"/>
    <property type="evidence" value="ECO:0007669"/>
    <property type="project" value="UniProtKB-KW"/>
</dbReference>
<dbReference type="GO" id="GO:0071555">
    <property type="term" value="P:cell wall organization"/>
    <property type="evidence" value="ECO:0007669"/>
    <property type="project" value="UniProtKB-KW"/>
</dbReference>
<reference evidence="22 23" key="1">
    <citation type="submission" date="2019-03" db="EMBL/GenBank/DDBJ databases">
        <title>Genomic Encyclopedia of Archaeal and Bacterial Type Strains, Phase II (KMG-II): from individual species to whole genera.</title>
        <authorList>
            <person name="Goeker M."/>
        </authorList>
    </citation>
    <scope>NUCLEOTIDE SEQUENCE [LARGE SCALE GENOMIC DNA]</scope>
    <source>
        <strain evidence="22 23">DSM 27697</strain>
    </source>
</reference>
<dbReference type="GO" id="GO:0071949">
    <property type="term" value="F:FAD binding"/>
    <property type="evidence" value="ECO:0007669"/>
    <property type="project" value="InterPro"/>
</dbReference>
<feature type="active site" description="Proton donor" evidence="20">
    <location>
        <position position="237"/>
    </location>
</feature>
<dbReference type="Gene3D" id="3.30.43.10">
    <property type="entry name" value="Uridine Diphospho-n-acetylenolpyruvylglucosamine Reductase, domain 2"/>
    <property type="match status" value="1"/>
</dbReference>
<dbReference type="AlphaFoldDB" id="A0A4V2PEG5"/>
<evidence type="ECO:0000256" key="9">
    <source>
        <dbReference type="ARBA" id="ARBA00022618"/>
    </source>
</evidence>
<dbReference type="SUPFAM" id="SSF56176">
    <property type="entry name" value="FAD-binding/transporter-associated domain-like"/>
    <property type="match status" value="1"/>
</dbReference>
<keyword evidence="17 20" id="KW-0961">Cell wall biogenesis/degradation</keyword>
<dbReference type="GO" id="GO:0008762">
    <property type="term" value="F:UDP-N-acetylmuramate dehydrogenase activity"/>
    <property type="evidence" value="ECO:0007669"/>
    <property type="project" value="UniProtKB-UniRule"/>
</dbReference>
<dbReference type="GO" id="GO:0005829">
    <property type="term" value="C:cytosol"/>
    <property type="evidence" value="ECO:0007669"/>
    <property type="project" value="TreeGrafter"/>
</dbReference>
<evidence type="ECO:0000256" key="12">
    <source>
        <dbReference type="ARBA" id="ARBA00022857"/>
    </source>
</evidence>
<dbReference type="SUPFAM" id="SSF56194">
    <property type="entry name" value="Uridine diphospho-N-Acetylenolpyruvylglucosamine reductase, MurB, C-terminal domain"/>
    <property type="match status" value="1"/>
</dbReference>
<comment type="subcellular location">
    <subcellularLocation>
        <location evidence="3 20">Cytoplasm</location>
    </subcellularLocation>
</comment>
<evidence type="ECO:0000256" key="3">
    <source>
        <dbReference type="ARBA" id="ARBA00004496"/>
    </source>
</evidence>
<organism evidence="22 23">
    <name type="scientific">Marinobacterium mangrovicola</name>
    <dbReference type="NCBI Taxonomy" id="1476959"/>
    <lineage>
        <taxon>Bacteria</taxon>
        <taxon>Pseudomonadati</taxon>
        <taxon>Pseudomonadota</taxon>
        <taxon>Gammaproteobacteria</taxon>
        <taxon>Oceanospirillales</taxon>
        <taxon>Oceanospirillaceae</taxon>
        <taxon>Marinobacterium</taxon>
    </lineage>
</organism>
<dbReference type="PANTHER" id="PTHR21071">
    <property type="entry name" value="UDP-N-ACETYLENOLPYRUVOYLGLUCOSAMINE REDUCTASE"/>
    <property type="match status" value="1"/>
</dbReference>
<evidence type="ECO:0000256" key="17">
    <source>
        <dbReference type="ARBA" id="ARBA00023316"/>
    </source>
</evidence>
<evidence type="ECO:0000256" key="15">
    <source>
        <dbReference type="ARBA" id="ARBA00023002"/>
    </source>
</evidence>
<dbReference type="PROSITE" id="PS51387">
    <property type="entry name" value="FAD_PCMH"/>
    <property type="match status" value="1"/>
</dbReference>
<dbReference type="InterPro" id="IPR036635">
    <property type="entry name" value="MurB_C_sf"/>
</dbReference>
<evidence type="ECO:0000256" key="11">
    <source>
        <dbReference type="ARBA" id="ARBA00022827"/>
    </source>
</evidence>
<dbReference type="InterPro" id="IPR006094">
    <property type="entry name" value="Oxid_FAD_bind_N"/>
</dbReference>
<keyword evidence="12 20" id="KW-0521">NADP</keyword>
<dbReference type="InterPro" id="IPR011601">
    <property type="entry name" value="MurB_C"/>
</dbReference>
<dbReference type="NCBIfam" id="NF000755">
    <property type="entry name" value="PRK00046.1"/>
    <property type="match status" value="1"/>
</dbReference>
<feature type="active site" evidence="20">
    <location>
        <position position="332"/>
    </location>
</feature>
<keyword evidence="11 20" id="KW-0274">FAD</keyword>
<dbReference type="InterPro" id="IPR003170">
    <property type="entry name" value="MurB"/>
</dbReference>
<dbReference type="EC" id="1.3.1.98" evidence="6 20"/>
<evidence type="ECO:0000259" key="21">
    <source>
        <dbReference type="PROSITE" id="PS51387"/>
    </source>
</evidence>
<evidence type="ECO:0000313" key="23">
    <source>
        <dbReference type="Proteomes" id="UP000294546"/>
    </source>
</evidence>
<dbReference type="NCBIfam" id="TIGR00179">
    <property type="entry name" value="murB"/>
    <property type="match status" value="1"/>
</dbReference>
<dbReference type="Pfam" id="PF02873">
    <property type="entry name" value="MurB_C"/>
    <property type="match status" value="1"/>
</dbReference>
<evidence type="ECO:0000256" key="6">
    <source>
        <dbReference type="ARBA" id="ARBA00012518"/>
    </source>
</evidence>
<gene>
    <name evidence="20" type="primary">murB</name>
    <name evidence="22" type="ORF">CLV83_1012</name>
</gene>
<evidence type="ECO:0000256" key="2">
    <source>
        <dbReference type="ARBA" id="ARBA00003921"/>
    </source>
</evidence>
<evidence type="ECO:0000256" key="20">
    <source>
        <dbReference type="HAMAP-Rule" id="MF_00037"/>
    </source>
</evidence>
<dbReference type="GO" id="GO:0009252">
    <property type="term" value="P:peptidoglycan biosynthetic process"/>
    <property type="evidence" value="ECO:0007669"/>
    <property type="project" value="UniProtKB-UniRule"/>
</dbReference>
<dbReference type="GO" id="GO:0051301">
    <property type="term" value="P:cell division"/>
    <property type="evidence" value="ECO:0007669"/>
    <property type="project" value="UniProtKB-KW"/>
</dbReference>
<feature type="domain" description="FAD-binding PCMH-type" evidence="21">
    <location>
        <begin position="19"/>
        <end position="189"/>
    </location>
</feature>
<evidence type="ECO:0000256" key="13">
    <source>
        <dbReference type="ARBA" id="ARBA00022960"/>
    </source>
</evidence>
<keyword evidence="10 20" id="KW-0285">Flavoprotein</keyword>
<evidence type="ECO:0000256" key="10">
    <source>
        <dbReference type="ARBA" id="ARBA00022630"/>
    </source>
</evidence>
<comment type="function">
    <text evidence="2 20">Cell wall formation.</text>
</comment>
<dbReference type="Gene3D" id="3.90.78.10">
    <property type="entry name" value="UDP-N-acetylenolpyruvoylglucosamine reductase, C-terminal domain"/>
    <property type="match status" value="1"/>
</dbReference>
<comment type="catalytic activity">
    <reaction evidence="19 20">
        <text>UDP-N-acetyl-alpha-D-muramate + NADP(+) = UDP-N-acetyl-3-O-(1-carboxyvinyl)-alpha-D-glucosamine + NADPH + H(+)</text>
        <dbReference type="Rhea" id="RHEA:12248"/>
        <dbReference type="ChEBI" id="CHEBI:15378"/>
        <dbReference type="ChEBI" id="CHEBI:57783"/>
        <dbReference type="ChEBI" id="CHEBI:58349"/>
        <dbReference type="ChEBI" id="CHEBI:68483"/>
        <dbReference type="ChEBI" id="CHEBI:70757"/>
        <dbReference type="EC" id="1.3.1.98"/>
    </reaction>
</comment>
<evidence type="ECO:0000256" key="5">
    <source>
        <dbReference type="ARBA" id="ARBA00010485"/>
    </source>
</evidence>
<dbReference type="UniPathway" id="UPA00219"/>
<dbReference type="Gene3D" id="3.30.465.10">
    <property type="match status" value="1"/>
</dbReference>
<dbReference type="PANTHER" id="PTHR21071:SF4">
    <property type="entry name" value="UDP-N-ACETYLENOLPYRUVOYLGLUCOSAMINE REDUCTASE"/>
    <property type="match status" value="1"/>
</dbReference>
<evidence type="ECO:0000256" key="19">
    <source>
        <dbReference type="ARBA" id="ARBA00048914"/>
    </source>
</evidence>
<comment type="caution">
    <text evidence="22">The sequence shown here is derived from an EMBL/GenBank/DDBJ whole genome shotgun (WGS) entry which is preliminary data.</text>
</comment>
<evidence type="ECO:0000256" key="1">
    <source>
        <dbReference type="ARBA" id="ARBA00001974"/>
    </source>
</evidence>
<comment type="pathway">
    <text evidence="4 20">Cell wall biogenesis; peptidoglycan biosynthesis.</text>
</comment>
<dbReference type="Pfam" id="PF01565">
    <property type="entry name" value="FAD_binding_4"/>
    <property type="match status" value="1"/>
</dbReference>
<dbReference type="EMBL" id="SMFU01000007">
    <property type="protein sequence ID" value="TCK08916.1"/>
    <property type="molecule type" value="Genomic_DNA"/>
</dbReference>
<keyword evidence="8 20" id="KW-0963">Cytoplasm</keyword>
<dbReference type="InterPro" id="IPR036318">
    <property type="entry name" value="FAD-bd_PCMH-like_sf"/>
</dbReference>
<sequence length="337" mass="37250">MSLEFHDLFSLKAMNTLGFDAVAERFVQIQSPGEVEELHAELKRSGDPLLLIGGGSNLVLAAQIPGIVAQLTIRGCEIETMDQDLVRVTLGGGENWHATVSSLLDQGIYGLENLALIPGNVGAAPVQNIGAYGVEVKDRIEAVEVYDWQEERVYWLDNQACEFGYRDSRFKREGGRYLILRVSFLLSRTPATVTTYAPLNTELSPNEQKDPRAVYRTVCRTRRDKLPDPEQIGNAGSFFKNPVVSQADYERLKAAYPGLVAYPDRAGFKLAAGWLIDHCGWKGRQMGNVGVHDRQALVLVNLGGGDRGQLERLAGAIQADVRETYGVELEPEPKFYP</sequence>
<evidence type="ECO:0000256" key="16">
    <source>
        <dbReference type="ARBA" id="ARBA00023306"/>
    </source>
</evidence>
<comment type="similarity">
    <text evidence="5 20">Belongs to the MurB family.</text>
</comment>
<dbReference type="InterPro" id="IPR016169">
    <property type="entry name" value="FAD-bd_PCMH_sub2"/>
</dbReference>
<keyword evidence="16 20" id="KW-0131">Cell cycle</keyword>
<keyword evidence="13 20" id="KW-0133">Cell shape</keyword>
<evidence type="ECO:0000256" key="14">
    <source>
        <dbReference type="ARBA" id="ARBA00022984"/>
    </source>
</evidence>